<keyword evidence="11" id="KW-1185">Reference proteome</keyword>
<dbReference type="InterPro" id="IPR009057">
    <property type="entry name" value="Homeodomain-like_sf"/>
</dbReference>
<name>A0AAV7MW83_PLEWA</name>
<evidence type="ECO:0000256" key="3">
    <source>
        <dbReference type="ARBA" id="ARBA00023125"/>
    </source>
</evidence>
<comment type="subcellular location">
    <subcellularLocation>
        <location evidence="1">Nucleus</location>
    </subcellularLocation>
</comment>
<feature type="domain" description="Prospero" evidence="9">
    <location>
        <begin position="294"/>
        <end position="458"/>
    </location>
</feature>
<dbReference type="SUPFAM" id="SSF46689">
    <property type="entry name" value="Homeodomain-like"/>
    <property type="match status" value="1"/>
</dbReference>
<dbReference type="AlphaFoldDB" id="A0AAV7MW83"/>
<organism evidence="10 11">
    <name type="scientific">Pleurodeles waltl</name>
    <name type="common">Iberian ribbed newt</name>
    <dbReference type="NCBI Taxonomy" id="8319"/>
    <lineage>
        <taxon>Eukaryota</taxon>
        <taxon>Metazoa</taxon>
        <taxon>Chordata</taxon>
        <taxon>Craniata</taxon>
        <taxon>Vertebrata</taxon>
        <taxon>Euteleostomi</taxon>
        <taxon>Amphibia</taxon>
        <taxon>Batrachia</taxon>
        <taxon>Caudata</taxon>
        <taxon>Salamandroidea</taxon>
        <taxon>Salamandridae</taxon>
        <taxon>Pleurodelinae</taxon>
        <taxon>Pleurodeles</taxon>
    </lineage>
</organism>
<evidence type="ECO:0000256" key="5">
    <source>
        <dbReference type="ARBA" id="ARBA00023163"/>
    </source>
</evidence>
<accession>A0AAV7MW83</accession>
<evidence type="ECO:0000259" key="9">
    <source>
        <dbReference type="PROSITE" id="PS51818"/>
    </source>
</evidence>
<dbReference type="PANTHER" id="PTHR12198">
    <property type="entry name" value="HOMEOBOX PROTEIN PROSPERO/PROX-1/CEH-26"/>
    <property type="match status" value="1"/>
</dbReference>
<evidence type="ECO:0000256" key="7">
    <source>
        <dbReference type="SAM" id="Coils"/>
    </source>
</evidence>
<comment type="caution">
    <text evidence="10">The sequence shown here is derived from an EMBL/GenBank/DDBJ whole genome shotgun (WGS) entry which is preliminary data.</text>
</comment>
<dbReference type="Pfam" id="PF05044">
    <property type="entry name" value="HPD"/>
    <property type="match status" value="1"/>
</dbReference>
<dbReference type="GO" id="GO:0007399">
    <property type="term" value="P:nervous system development"/>
    <property type="evidence" value="ECO:0007669"/>
    <property type="project" value="UniProtKB-ARBA"/>
</dbReference>
<keyword evidence="3" id="KW-0238">DNA-binding</keyword>
<dbReference type="InterPro" id="IPR037131">
    <property type="entry name" value="Homeo_prospero_dom_sf"/>
</dbReference>
<feature type="region of interest" description="Disordered" evidence="8">
    <location>
        <begin position="434"/>
        <end position="458"/>
    </location>
</feature>
<evidence type="ECO:0000313" key="11">
    <source>
        <dbReference type="Proteomes" id="UP001066276"/>
    </source>
</evidence>
<dbReference type="GO" id="GO:0000978">
    <property type="term" value="F:RNA polymerase II cis-regulatory region sequence-specific DNA binding"/>
    <property type="evidence" value="ECO:0007669"/>
    <property type="project" value="TreeGrafter"/>
</dbReference>
<evidence type="ECO:0000256" key="2">
    <source>
        <dbReference type="ARBA" id="ARBA00023015"/>
    </source>
</evidence>
<gene>
    <name evidence="10" type="ORF">NDU88_002025</name>
</gene>
<dbReference type="PROSITE" id="PS51818">
    <property type="entry name" value="HOMEO_PROSPERO"/>
    <property type="match status" value="1"/>
</dbReference>
<dbReference type="PANTHER" id="PTHR12198:SF0">
    <property type="entry name" value="HOMEOBOX PROTEIN PROSPERO"/>
    <property type="match status" value="1"/>
</dbReference>
<evidence type="ECO:0000256" key="4">
    <source>
        <dbReference type="ARBA" id="ARBA00023155"/>
    </source>
</evidence>
<evidence type="ECO:0000256" key="1">
    <source>
        <dbReference type="ARBA" id="ARBA00004123"/>
    </source>
</evidence>
<dbReference type="InterPro" id="IPR023082">
    <property type="entry name" value="Homeo_prospero_dom"/>
</dbReference>
<proteinExistence type="predicted"/>
<evidence type="ECO:0000313" key="10">
    <source>
        <dbReference type="EMBL" id="KAJ1104615.1"/>
    </source>
</evidence>
<keyword evidence="7" id="KW-0175">Coiled coil</keyword>
<sequence length="458" mass="52459">MHHESIISNMLRKNLVNTPMDLNLSFSSRAQGRCSSAECIQEDGEGSISSKDGGSHFSSPQRPTPYVYEAGQLFSQHLQAKRARVESIIRGMSFAPGNISLGIERIEEREQSLMKEEENPVESKRKRRLVSPISHLLKESTRPSWESNKEEECQQLKKRLRALQRQLRQLQKKFVHVHELSDSDQSQQRSEITKQANLKEAFHIHRDKNPLFDGYQDLVWRPVSEIKVSEGESFCNVKRFSQILKQELSTAIAQTVDTVFKEFPSNLGQVALKPSTPHAPIPAENGIASPLPREEGLNPGHLKKAKLMFFFTRYPSSNILKTYFPDVKFNRCITSQLIKWFSNFREFYYIQMEKFARQAVAEGAADASELTVGRTSELYRTLNMHYNKANDFQVPEQFLEIATVTLLLIVPECFLVELDECILDLEYEDSLEEELDGNVRSKGKESITDPLGEKVFEP</sequence>
<keyword evidence="4" id="KW-0371">Homeobox</keyword>
<reference evidence="10" key="1">
    <citation type="journal article" date="2022" name="bioRxiv">
        <title>Sequencing and chromosome-scale assembly of the giantPleurodeles waltlgenome.</title>
        <authorList>
            <person name="Brown T."/>
            <person name="Elewa A."/>
            <person name="Iarovenko S."/>
            <person name="Subramanian E."/>
            <person name="Araus A.J."/>
            <person name="Petzold A."/>
            <person name="Susuki M."/>
            <person name="Suzuki K.-i.T."/>
            <person name="Hayashi T."/>
            <person name="Toyoda A."/>
            <person name="Oliveira C."/>
            <person name="Osipova E."/>
            <person name="Leigh N.D."/>
            <person name="Simon A."/>
            <person name="Yun M.H."/>
        </authorList>
    </citation>
    <scope>NUCLEOTIDE SEQUENCE</scope>
    <source>
        <strain evidence="10">20211129_DDA</strain>
        <tissue evidence="10">Liver</tissue>
    </source>
</reference>
<feature type="compositionally biased region" description="Polar residues" evidence="8">
    <location>
        <begin position="47"/>
        <end position="61"/>
    </location>
</feature>
<feature type="compositionally biased region" description="Basic and acidic residues" evidence="8">
    <location>
        <begin position="437"/>
        <end position="458"/>
    </location>
</feature>
<evidence type="ECO:0000256" key="8">
    <source>
        <dbReference type="SAM" id="MobiDB-lite"/>
    </source>
</evidence>
<dbReference type="GO" id="GO:0048468">
    <property type="term" value="P:cell development"/>
    <property type="evidence" value="ECO:0007669"/>
    <property type="project" value="UniProtKB-ARBA"/>
</dbReference>
<dbReference type="Gene3D" id="1.10.10.500">
    <property type="entry name" value="Homeo-prospero domain"/>
    <property type="match status" value="1"/>
</dbReference>
<dbReference type="EMBL" id="JANPWB010000013">
    <property type="protein sequence ID" value="KAJ1104615.1"/>
    <property type="molecule type" value="Genomic_DNA"/>
</dbReference>
<dbReference type="GO" id="GO:0000981">
    <property type="term" value="F:DNA-binding transcription factor activity, RNA polymerase II-specific"/>
    <property type="evidence" value="ECO:0007669"/>
    <property type="project" value="TreeGrafter"/>
</dbReference>
<keyword evidence="6" id="KW-0539">Nucleus</keyword>
<dbReference type="GO" id="GO:0005634">
    <property type="term" value="C:nucleus"/>
    <property type="evidence" value="ECO:0007669"/>
    <property type="project" value="UniProtKB-SubCell"/>
</dbReference>
<dbReference type="InterPro" id="IPR039350">
    <property type="entry name" value="Prospero_homeodomain"/>
</dbReference>
<protein>
    <recommendedName>
        <fullName evidence="9">Prospero domain-containing protein</fullName>
    </recommendedName>
</protein>
<evidence type="ECO:0000256" key="6">
    <source>
        <dbReference type="ARBA" id="ARBA00023242"/>
    </source>
</evidence>
<keyword evidence="2" id="KW-0805">Transcription regulation</keyword>
<feature type="coiled-coil region" evidence="7">
    <location>
        <begin position="146"/>
        <end position="180"/>
    </location>
</feature>
<keyword evidence="5" id="KW-0804">Transcription</keyword>
<feature type="region of interest" description="Disordered" evidence="8">
    <location>
        <begin position="37"/>
        <end position="62"/>
    </location>
</feature>
<dbReference type="Proteomes" id="UP001066276">
    <property type="component" value="Chromosome 9"/>
</dbReference>